<dbReference type="PANTHER" id="PTHR43179:SF7">
    <property type="entry name" value="RHAMNOSYLTRANSFERASE WBBL"/>
    <property type="match status" value="1"/>
</dbReference>
<evidence type="ECO:0000256" key="1">
    <source>
        <dbReference type="SAM" id="MobiDB-lite"/>
    </source>
</evidence>
<dbReference type="NCBIfam" id="TIGR00696">
    <property type="entry name" value="wecG_tagA_cpsF"/>
    <property type="match status" value="1"/>
</dbReference>
<feature type="domain" description="Glycosyltransferase 2-like" evidence="2">
    <location>
        <begin position="612"/>
        <end position="732"/>
    </location>
</feature>
<feature type="domain" description="Glycosyltransferase 2-like" evidence="2">
    <location>
        <begin position="312"/>
        <end position="435"/>
    </location>
</feature>
<dbReference type="Pfam" id="PF03808">
    <property type="entry name" value="Glyco_tran_WecG"/>
    <property type="match status" value="1"/>
</dbReference>
<dbReference type="GO" id="GO:0016740">
    <property type="term" value="F:transferase activity"/>
    <property type="evidence" value="ECO:0007669"/>
    <property type="project" value="UniProtKB-KW"/>
</dbReference>
<dbReference type="Pfam" id="PF00535">
    <property type="entry name" value="Glycos_transf_2"/>
    <property type="match status" value="2"/>
</dbReference>
<evidence type="ECO:0000313" key="4">
    <source>
        <dbReference type="Proteomes" id="UP000270021"/>
    </source>
</evidence>
<dbReference type="OrthoDB" id="9771846at2"/>
<dbReference type="KEGG" id="fsl:EJO69_00965"/>
<feature type="region of interest" description="Disordered" evidence="1">
    <location>
        <begin position="870"/>
        <end position="943"/>
    </location>
</feature>
<dbReference type="CDD" id="cd06533">
    <property type="entry name" value="Glyco_transf_WecG_TagA"/>
    <property type="match status" value="1"/>
</dbReference>
<sequence length="943" mass="100516">MTERTAMPESRVDLAGIVIDLFDEDSALAHILDRAAHPPTESGRPVPVSVVSANLDHLAQFGRGSRWEGTLGDSLHPTAAGRGRMEWLTLLDGAPLVNRANRLTGRTWPRLAGSDLIGPLLDGAAAAGLSVGFLGGSPAVQQTLSRELPLTRPSLTIAGLWSPDRSTLVDPVASRDLARAIRVASPDILVVGLGKPRQELWMAQYGALTGARVLLAFGAVVDFLAGSVQRAPRWAAENGLEWAWRLALEPRRLARRYLVDDPPSLLRIQRDAAVIPTSARPNQPPQIRTDLLPSGGPGTFVGTDEEADIAACIVSYNSASSLDTLLASLRAEAGSVRLAVVVADNDSSDGTVDVVRRHAGVTLVQTGGNLGYAAALNMAMRASGMTRSYLILNADLELRPGAAAALLQRLAVSRAGIAVPKLVDEDGSILHSLRREPSPIATLGDALLGDTVPNRPALLSETEHNPEAYQHAHRVDWATGAALLIDADLAAEVGEWDEQFFLYSEETDFFRRARLAGAHVWYEPSAVIVHTGAGSGSSPDLDALLAVNRVRYARKHQLGERRIRAALTLREALRITRPGSRRALRALVDEARWADLPGPTPGRDCPDPLPGSIIIPAHNEASVIATTLSHLQSIVGTVEVIVACNGCTDETPVIARRFEGVRVLELETPSKTAALNAGDGAATLWPRLYLDADVENPPVAVRILFERLSRGDVLAARPSFRWDDAGATWPVRAFYRAKRRIPTTPPALWGAGAYAVSKAGRERFGAFPALTADDLFVDLQFDGFEKLVVTTPPVRVRTPQTTASLLAVLRRTYRGQAEIRRSPELVPHAPGPTAGTARGLLAGVWGPSSLVDALVCAALIARARLSARRAVSTWERDESTRPTDTSGGGAPHASATSHSAHAVPEPVHRSVSDAGPSIHPVPAGGPAADAQTDAGELRRTARP</sequence>
<dbReference type="InterPro" id="IPR004629">
    <property type="entry name" value="WecG_TagA_CpsF"/>
</dbReference>
<keyword evidence="4" id="KW-1185">Reference proteome</keyword>
<dbReference type="EMBL" id="CP034438">
    <property type="protein sequence ID" value="AZN29024.1"/>
    <property type="molecule type" value="Genomic_DNA"/>
</dbReference>
<protein>
    <submittedName>
        <fullName evidence="3">WecB/TagA/CpsF family glycosyltransferase</fullName>
    </submittedName>
</protein>
<dbReference type="Proteomes" id="UP000270021">
    <property type="component" value="Chromosome"/>
</dbReference>
<organism evidence="3 4">
    <name type="scientific">Flaviflexus salsibiostraticola</name>
    <dbReference type="NCBI Taxonomy" id="1282737"/>
    <lineage>
        <taxon>Bacteria</taxon>
        <taxon>Bacillati</taxon>
        <taxon>Actinomycetota</taxon>
        <taxon>Actinomycetes</taxon>
        <taxon>Actinomycetales</taxon>
        <taxon>Actinomycetaceae</taxon>
        <taxon>Flaviflexus</taxon>
    </lineage>
</organism>
<dbReference type="AlphaFoldDB" id="A0A3S8Z6D7"/>
<feature type="compositionally biased region" description="Low complexity" evidence="1">
    <location>
        <begin position="891"/>
        <end position="902"/>
    </location>
</feature>
<keyword evidence="3" id="KW-0808">Transferase</keyword>
<dbReference type="SUPFAM" id="SSF53448">
    <property type="entry name" value="Nucleotide-diphospho-sugar transferases"/>
    <property type="match status" value="2"/>
</dbReference>
<evidence type="ECO:0000259" key="2">
    <source>
        <dbReference type="Pfam" id="PF00535"/>
    </source>
</evidence>
<dbReference type="InterPro" id="IPR001173">
    <property type="entry name" value="Glyco_trans_2-like"/>
</dbReference>
<proteinExistence type="predicted"/>
<dbReference type="Gene3D" id="3.90.550.10">
    <property type="entry name" value="Spore Coat Polysaccharide Biosynthesis Protein SpsA, Chain A"/>
    <property type="match status" value="2"/>
</dbReference>
<reference evidence="3 4" key="1">
    <citation type="submission" date="2018-12" db="EMBL/GenBank/DDBJ databases">
        <title>Complete genome sequence of Flaviflexus salsibiostraticola KCTC 33148.</title>
        <authorList>
            <person name="Bae J.-W."/>
        </authorList>
    </citation>
    <scope>NUCLEOTIDE SEQUENCE [LARGE SCALE GENOMIC DNA]</scope>
    <source>
        <strain evidence="3 4">KCTC 33148</strain>
    </source>
</reference>
<gene>
    <name evidence="3" type="ORF">EJO69_00965</name>
</gene>
<accession>A0A3S8Z6D7</accession>
<dbReference type="PANTHER" id="PTHR43179">
    <property type="entry name" value="RHAMNOSYLTRANSFERASE WBBL"/>
    <property type="match status" value="1"/>
</dbReference>
<dbReference type="InterPro" id="IPR029044">
    <property type="entry name" value="Nucleotide-diphossugar_trans"/>
</dbReference>
<evidence type="ECO:0000313" key="3">
    <source>
        <dbReference type="EMBL" id="AZN29024.1"/>
    </source>
</evidence>
<name>A0A3S8Z6D7_9ACTO</name>